<evidence type="ECO:0000313" key="3">
    <source>
        <dbReference type="Proteomes" id="UP001159427"/>
    </source>
</evidence>
<evidence type="ECO:0000313" key="2">
    <source>
        <dbReference type="EMBL" id="CAH3019732.1"/>
    </source>
</evidence>
<name>A0ABN8LVK7_9CNID</name>
<feature type="region of interest" description="Disordered" evidence="1">
    <location>
        <begin position="29"/>
        <end position="76"/>
    </location>
</feature>
<feature type="non-terminal residue" evidence="2">
    <location>
        <position position="1"/>
    </location>
</feature>
<dbReference type="Proteomes" id="UP001159427">
    <property type="component" value="Unassembled WGS sequence"/>
</dbReference>
<protein>
    <submittedName>
        <fullName evidence="2">Uncharacterized protein</fullName>
    </submittedName>
</protein>
<proteinExistence type="predicted"/>
<accession>A0ABN8LVK7</accession>
<feature type="compositionally biased region" description="Basic and acidic residues" evidence="1">
    <location>
        <begin position="29"/>
        <end position="47"/>
    </location>
</feature>
<sequence length="137" mass="15944">EEEAASGVVVEDLTEKEVLIEELIEREDTIKPDNDKDKTEEIRKKAMESMGKIKKRKLSRGTTDEDQPTTSGRKRCAQPLVDFLRENANAERELYQQEFDIKRKDQGKQQEMIQAMMLQQQQMNQAFVSVVKKLLDK</sequence>
<keyword evidence="3" id="KW-1185">Reference proteome</keyword>
<evidence type="ECO:0000256" key="1">
    <source>
        <dbReference type="SAM" id="MobiDB-lite"/>
    </source>
</evidence>
<gene>
    <name evidence="2" type="ORF">PEVE_00003931</name>
</gene>
<dbReference type="EMBL" id="CALNXI010000124">
    <property type="protein sequence ID" value="CAH3019732.1"/>
    <property type="molecule type" value="Genomic_DNA"/>
</dbReference>
<comment type="caution">
    <text evidence="2">The sequence shown here is derived from an EMBL/GenBank/DDBJ whole genome shotgun (WGS) entry which is preliminary data.</text>
</comment>
<organism evidence="2 3">
    <name type="scientific">Porites evermanni</name>
    <dbReference type="NCBI Taxonomy" id="104178"/>
    <lineage>
        <taxon>Eukaryota</taxon>
        <taxon>Metazoa</taxon>
        <taxon>Cnidaria</taxon>
        <taxon>Anthozoa</taxon>
        <taxon>Hexacorallia</taxon>
        <taxon>Scleractinia</taxon>
        <taxon>Fungiina</taxon>
        <taxon>Poritidae</taxon>
        <taxon>Porites</taxon>
    </lineage>
</organism>
<reference evidence="2 3" key="1">
    <citation type="submission" date="2022-05" db="EMBL/GenBank/DDBJ databases">
        <authorList>
            <consortium name="Genoscope - CEA"/>
            <person name="William W."/>
        </authorList>
    </citation>
    <scope>NUCLEOTIDE SEQUENCE [LARGE SCALE GENOMIC DNA]</scope>
</reference>